<reference evidence="3" key="1">
    <citation type="submission" date="2024-07" db="EMBL/GenBank/DDBJ databases">
        <title>Two chromosome-level genome assemblies of Korean endemic species Abeliophyllum distichum and Forsythia ovata (Oleaceae).</title>
        <authorList>
            <person name="Jang H."/>
        </authorList>
    </citation>
    <scope>NUCLEOTIDE SEQUENCE [LARGE SCALE GENOMIC DNA]</scope>
</reference>
<dbReference type="Proteomes" id="UP001604336">
    <property type="component" value="Unassembled WGS sequence"/>
</dbReference>
<dbReference type="EMBL" id="JBFOLK010000002">
    <property type="protein sequence ID" value="KAL2531773.1"/>
    <property type="molecule type" value="Genomic_DNA"/>
</dbReference>
<gene>
    <name evidence="2" type="ORF">Adt_05124</name>
</gene>
<proteinExistence type="predicted"/>
<feature type="region of interest" description="Disordered" evidence="1">
    <location>
        <begin position="184"/>
        <end position="273"/>
    </location>
</feature>
<organism evidence="2 3">
    <name type="scientific">Abeliophyllum distichum</name>
    <dbReference type="NCBI Taxonomy" id="126358"/>
    <lineage>
        <taxon>Eukaryota</taxon>
        <taxon>Viridiplantae</taxon>
        <taxon>Streptophyta</taxon>
        <taxon>Embryophyta</taxon>
        <taxon>Tracheophyta</taxon>
        <taxon>Spermatophyta</taxon>
        <taxon>Magnoliopsida</taxon>
        <taxon>eudicotyledons</taxon>
        <taxon>Gunneridae</taxon>
        <taxon>Pentapetalae</taxon>
        <taxon>asterids</taxon>
        <taxon>lamiids</taxon>
        <taxon>Lamiales</taxon>
        <taxon>Oleaceae</taxon>
        <taxon>Forsythieae</taxon>
        <taxon>Abeliophyllum</taxon>
    </lineage>
</organism>
<keyword evidence="3" id="KW-1185">Reference proteome</keyword>
<evidence type="ECO:0000313" key="3">
    <source>
        <dbReference type="Proteomes" id="UP001604336"/>
    </source>
</evidence>
<evidence type="ECO:0000313" key="2">
    <source>
        <dbReference type="EMBL" id="KAL2531773.1"/>
    </source>
</evidence>
<comment type="caution">
    <text evidence="2">The sequence shown here is derived from an EMBL/GenBank/DDBJ whole genome shotgun (WGS) entry which is preliminary data.</text>
</comment>
<name>A0ABD1V4D8_9LAMI</name>
<feature type="compositionally biased region" description="Acidic residues" evidence="1">
    <location>
        <begin position="188"/>
        <end position="218"/>
    </location>
</feature>
<protein>
    <submittedName>
        <fullName evidence="2">Uncharacterized protein</fullName>
    </submittedName>
</protein>
<evidence type="ECO:0000256" key="1">
    <source>
        <dbReference type="SAM" id="MobiDB-lite"/>
    </source>
</evidence>
<accession>A0ABD1V4D8</accession>
<dbReference type="AlphaFoldDB" id="A0ABD1V4D8"/>
<feature type="compositionally biased region" description="Acidic residues" evidence="1">
    <location>
        <begin position="241"/>
        <end position="255"/>
    </location>
</feature>
<sequence>MKVDELRSQVEGSADIEALYLEIKDLRTQLAVSEDARARAKFGLVKSSMVQRMCVTNMVRVRQTARKSIGYGGAVNPNYLIFRAYEHFVPNLDSTIEQHVQRFHTAWERALEVGFQSTHAQAIAHLIDTFSDEGQRVATAILRALEGILDPGTVDFEDFCRALIHSWEEFAAEANAPLVGEVEVGPELGDEPNFEFEFEEPESEDEPEDEAEPEQEIEPEPKVEQEVEAEAQGEIRHEAELESEPESTITSDDEAPPAKVPRVHGGWISEDDD</sequence>